<sequence>MPDVRRIVVLRGGTLGDLLYAMPALYALAAACPGAVITPLGSAPHAELLRGRPGPVDEVAVLPVTRTDRNEPAQRPRPTSSTASANAWWTWPCSCTAAAPGRILLYAN</sequence>
<reference evidence="2 3" key="1">
    <citation type="submission" date="2018-02" db="EMBL/GenBank/DDBJ databases">
        <title>8 Nocardia nova and 1 Nocardia cyriacigeorgica strain used for evolution to TMP-SMX.</title>
        <authorList>
            <person name="Mehta H."/>
            <person name="Weng J."/>
            <person name="Shamoo Y."/>
        </authorList>
    </citation>
    <scope>NUCLEOTIDE SEQUENCE [LARGE SCALE GENOMIC DNA]</scope>
    <source>
        <strain evidence="2 3">ATCC 33727</strain>
    </source>
</reference>
<protein>
    <recommendedName>
        <fullName evidence="4">Glycosyltransferase family 9 protein</fullName>
    </recommendedName>
</protein>
<dbReference type="PROSITE" id="PS51257">
    <property type="entry name" value="PROKAR_LIPOPROTEIN"/>
    <property type="match status" value="1"/>
</dbReference>
<feature type="region of interest" description="Disordered" evidence="1">
    <location>
        <begin position="65"/>
        <end position="84"/>
    </location>
</feature>
<dbReference type="Proteomes" id="UP000241647">
    <property type="component" value="Unassembled WGS sequence"/>
</dbReference>
<accession>A0A2T2YXB6</accession>
<dbReference type="SUPFAM" id="SSF53756">
    <property type="entry name" value="UDP-Glycosyltransferase/glycogen phosphorylase"/>
    <property type="match status" value="1"/>
</dbReference>
<dbReference type="EMBL" id="PYHS01000014">
    <property type="protein sequence ID" value="PSR60151.1"/>
    <property type="molecule type" value="Genomic_DNA"/>
</dbReference>
<evidence type="ECO:0008006" key="4">
    <source>
        <dbReference type="Google" id="ProtNLM"/>
    </source>
</evidence>
<name>A0A2T2YXB6_9NOCA</name>
<dbReference type="Gene3D" id="3.40.50.2000">
    <property type="entry name" value="Glycogen Phosphorylase B"/>
    <property type="match status" value="1"/>
</dbReference>
<gene>
    <name evidence="2" type="ORF">C8259_23915</name>
</gene>
<evidence type="ECO:0000256" key="1">
    <source>
        <dbReference type="SAM" id="MobiDB-lite"/>
    </source>
</evidence>
<evidence type="ECO:0000313" key="3">
    <source>
        <dbReference type="Proteomes" id="UP000241647"/>
    </source>
</evidence>
<comment type="caution">
    <text evidence="2">The sequence shown here is derived from an EMBL/GenBank/DDBJ whole genome shotgun (WGS) entry which is preliminary data.</text>
</comment>
<evidence type="ECO:0000313" key="2">
    <source>
        <dbReference type="EMBL" id="PSR60151.1"/>
    </source>
</evidence>
<organism evidence="2 3">
    <name type="scientific">Nocardia nova</name>
    <dbReference type="NCBI Taxonomy" id="37330"/>
    <lineage>
        <taxon>Bacteria</taxon>
        <taxon>Bacillati</taxon>
        <taxon>Actinomycetota</taxon>
        <taxon>Actinomycetes</taxon>
        <taxon>Mycobacteriales</taxon>
        <taxon>Nocardiaceae</taxon>
        <taxon>Nocardia</taxon>
    </lineage>
</organism>
<dbReference type="AlphaFoldDB" id="A0A2T2YXB6"/>
<proteinExistence type="predicted"/>